<evidence type="ECO:0000256" key="17">
    <source>
        <dbReference type="ARBA" id="ARBA00023157"/>
    </source>
</evidence>
<name>A0A498LTW5_LABRO</name>
<dbReference type="Pfam" id="PF05902">
    <property type="entry name" value="4_1_CTD"/>
    <property type="match status" value="1"/>
</dbReference>
<evidence type="ECO:0000256" key="9">
    <source>
        <dbReference type="ARBA" id="ARBA00022553"/>
    </source>
</evidence>
<feature type="region of interest" description="Disordered" evidence="24">
    <location>
        <begin position="1191"/>
        <end position="1213"/>
    </location>
</feature>
<feature type="compositionally biased region" description="Acidic residues" evidence="24">
    <location>
        <begin position="449"/>
        <end position="463"/>
    </location>
</feature>
<dbReference type="SMART" id="SM00364">
    <property type="entry name" value="LRR_BAC"/>
    <property type="match status" value="5"/>
</dbReference>
<dbReference type="SUPFAM" id="SSF54236">
    <property type="entry name" value="Ubiquitin-like"/>
    <property type="match status" value="1"/>
</dbReference>
<keyword evidence="5 22" id="KW-0813">Transport</keyword>
<evidence type="ECO:0000256" key="7">
    <source>
        <dbReference type="ARBA" id="ARBA00022525"/>
    </source>
</evidence>
<keyword evidence="6" id="KW-0963">Cytoplasm</keyword>
<evidence type="ECO:0000256" key="1">
    <source>
        <dbReference type="ARBA" id="ARBA00004141"/>
    </source>
</evidence>
<feature type="transmembrane region" description="Helical" evidence="25">
    <location>
        <begin position="1806"/>
        <end position="1823"/>
    </location>
</feature>
<evidence type="ECO:0000256" key="5">
    <source>
        <dbReference type="ARBA" id="ARBA00022448"/>
    </source>
</evidence>
<dbReference type="Proteomes" id="UP000290572">
    <property type="component" value="Unassembled WGS sequence"/>
</dbReference>
<keyword evidence="16 25" id="KW-0472">Membrane</keyword>
<evidence type="ECO:0000256" key="6">
    <source>
        <dbReference type="ARBA" id="ARBA00022490"/>
    </source>
</evidence>
<dbReference type="InterPro" id="IPR014847">
    <property type="entry name" value="FA"/>
</dbReference>
<dbReference type="GO" id="GO:0051301">
    <property type="term" value="P:cell division"/>
    <property type="evidence" value="ECO:0007669"/>
    <property type="project" value="UniProtKB-KW"/>
</dbReference>
<keyword evidence="8" id="KW-0272">Extracellular matrix</keyword>
<feature type="region of interest" description="Disordered" evidence="24">
    <location>
        <begin position="1775"/>
        <end position="1798"/>
    </location>
</feature>
<evidence type="ECO:0000256" key="10">
    <source>
        <dbReference type="ARBA" id="ARBA00022614"/>
    </source>
</evidence>
<dbReference type="InterPro" id="IPR019749">
    <property type="entry name" value="Band_41_domain"/>
</dbReference>
<dbReference type="FunFam" id="1.20.80.10:FF:000001">
    <property type="entry name" value="Erythrocyte membrane protein band 4.1"/>
    <property type="match status" value="1"/>
</dbReference>
<dbReference type="PROSITE" id="PS00661">
    <property type="entry name" value="FERM_2"/>
    <property type="match status" value="1"/>
</dbReference>
<proteinExistence type="evidence at protein level"/>
<dbReference type="Pfam" id="PF09379">
    <property type="entry name" value="FERM_N"/>
    <property type="match status" value="1"/>
</dbReference>
<sequence length="2003" mass="225105">MNVPLQVRKVTMRTETGPGTEVPPQHKGTDSTVPESASDGKMAKEDVKPHDDSKDVQDASDRTMSDKSPRSPQKSFKRSKTLPFKVTLLDSSIYEENIEKQCKGQALLDLVCEHLNLLEKDYFGLTYSESDSQKNWLDLSKEIKKQMRTSSWHFNFAVKFYPPDPSQLMEDITRYYLCLQLRNDILSGRLPCSFVTHALLGSYTVQAELGDFDQDDHGSDYVSDFHFAPNQTRELEERVMELHKTYRGMTPAEAEMNFLENAKKLSMYGVDLHHAKDSEGIEIMLGVCANGLLIYRDRLRINRFAWPKILKISYKRSNFYIKIRPGEYEQFESTIGFKLSNHRAAKKLWKVCIEHHTFFRLVSPEPPPKGFLVMGSKFRYSGRTQAQTRQASALIDRPAPHFERSTSKRYLLSRSLDGEFCQPVSMLGEIHDGLSQKSESEQPQFLSGDEADPDLSLDQEQEQDQEHSNSEEIVTTPTRKRDIKFLDKSEDVLLKHQASINELKRALREPNSKLMNREKRLSGTSPGGTPEKKAGSEEWVLLDYEMEEKGKYKASTPSPPLVIDPLPKEETEKQQEITKMTHIELMREDSDETPLHTKTFACSKISPMEKLSESKENITGEDATTKTKSKLSDDISEKEPTPLAESRPKNKKNTITDFVEESCQHKVRREKRPQSLNLGKSRDFVYETEAKSSNITHDSAESDEDNNTELIKDAVVCHPENFSSTTDTWSSSMTEKLNQPATNTYAAMLLEENAEFDRIMEKDLQIPSQGARMMHESLHDARKSDDARKFVECQEELSTEVKIMNTEDKQENQDSVRGPSKDELKRVKTDIRFEVMKVIMIDDTENEAKSGKAKKKEIEELGLEKKITNLELEESAENQLAMELRKTSQRVTGHARTDITRIVPLKPERVRSQGYKDDLEIEQGSELMKRNFKRYSMNESFVRHFDPSNFESRDASYSQANCTTSLVKANTSQESSLAIKNNCVCSEHQAGSPKKEGVRNDDATNHACKIVHRDLLDTDEGISEVPFSRTTVNQKNTPPTPPVKSKKARESGLFLRNSRNISKDPTLEANKKDLPEPLSTTSALEDPQYDVKQQPHSALEDDYNRELAGLKDTYLAIERKCSSMTVSSTSSLEAEVDFTVIMDLHSGMEEFSRGMTKLVEKDKVELGSESFDSTPKSHSTCHMKLQDVSPGSEHILEGHGHQDTEPPPVAKKEPSAVSAAQMLRKGEVKMELHSNGSEALVKDISDHPPVAKKEPSAVSAAQMLRKGEVKMELHSNGSEALVKDISDHKPEESRVKEAKESPVRSNSLERDFVASPLTVTTESITSATTTQVTKTVKGGFAETRIEKRIIITGDDDVDQHQALAMAIQEARQQHPDMLVTKAIVVRETDSSYEEKLRTNELGVIETSHSTLVKNGLGMEKGKSSVIGQGLAVRQREGSAFVDQFSLAQDQDPFQWLSSLNSRGYASLQADNTGGECPEECDCPPTFPVAMYCDNRNIKQMPYIPSRMKYVYLQHNQITSVRDNAFGNATNLVWLMLHENHINSVGKQAFAKLVNLDRLYLNNNNLTEVPSNLPRSLRDLRLNHNQISKLPPNAFEGMENLTILLLHNNGLQDISSGLKGLKSLTLLDVSSNQLKKVPNGLPEVLHQLYLESNSIEAVPENFLSQFTNLQYVRISHNKLTNKGIPQNTFNNSGLVELDLSFNKLESIPVVSTNLQHLYLQANQIKEFTLGSFCSVVDVMNFSKLQVLRLEGNEISAGDMPSEAALCLRLATDIADNSDNNEANKPDPHVGQKDENTDRGNWSNKREYMLSMIGYAVGLGNVWRFPYLAYKHGGGAFLIPYTIMLAVAGLPLFFLESSFGQFCSQGPINVWKSVPILQAYNTTASMLNETAENQTCQNDFLGGKSPSENYWDTVALRRTSSMDETGPVVWHLALCLLLAWILVGAALFKGIKSSGKVVYFTATFPYAVLLILLIRGATLEGAKDGIEYYIGSKSNLTKLSDAEAC</sequence>
<keyword evidence="28" id="KW-1185">Reference proteome</keyword>
<evidence type="ECO:0000256" key="25">
    <source>
        <dbReference type="SAM" id="Phobius"/>
    </source>
</evidence>
<dbReference type="CDD" id="cd14473">
    <property type="entry name" value="FERM_B-lobe"/>
    <property type="match status" value="1"/>
</dbReference>
<dbReference type="GO" id="GO:0031032">
    <property type="term" value="P:actomyosin structure organization"/>
    <property type="evidence" value="ECO:0007669"/>
    <property type="project" value="TreeGrafter"/>
</dbReference>
<dbReference type="PROSITE" id="PS51450">
    <property type="entry name" value="LRR"/>
    <property type="match status" value="3"/>
</dbReference>
<dbReference type="PANTHER" id="PTHR23280:SF24">
    <property type="entry name" value="BAND 4.1-LIKE PROTEIN 1"/>
    <property type="match status" value="1"/>
</dbReference>
<dbReference type="InterPro" id="IPR014352">
    <property type="entry name" value="FERM/acyl-CoA-bd_prot_sf"/>
</dbReference>
<feature type="compositionally biased region" description="Polar residues" evidence="24">
    <location>
        <begin position="1028"/>
        <end position="1037"/>
    </location>
</feature>
<evidence type="ECO:0000256" key="14">
    <source>
        <dbReference type="ARBA" id="ARBA00022974"/>
    </source>
</evidence>
<feature type="compositionally biased region" description="Basic and acidic residues" evidence="24">
    <location>
        <begin position="41"/>
        <end position="69"/>
    </location>
</feature>
<dbReference type="GO" id="GO:0003779">
    <property type="term" value="F:actin binding"/>
    <property type="evidence" value="ECO:0007669"/>
    <property type="project" value="UniProtKB-KW"/>
</dbReference>
<dbReference type="InterPro" id="IPR035963">
    <property type="entry name" value="FERM_2"/>
</dbReference>
<dbReference type="SMART" id="SM01195">
    <property type="entry name" value="FA"/>
    <property type="match status" value="1"/>
</dbReference>
<feature type="region of interest" description="Disordered" evidence="24">
    <location>
        <begin position="1025"/>
        <end position="1097"/>
    </location>
</feature>
<evidence type="ECO:0000313" key="28">
    <source>
        <dbReference type="Proteomes" id="UP000290572"/>
    </source>
</evidence>
<keyword evidence="11 22" id="KW-0812">Transmembrane</keyword>
<dbReference type="InterPro" id="IPR019747">
    <property type="entry name" value="FERM_CS"/>
</dbReference>
<comment type="caution">
    <text evidence="27">The sequence shown here is derived from an EMBL/GenBank/DDBJ whole genome shotgun (WGS) entry which is preliminary data.</text>
</comment>
<keyword evidence="14" id="KW-0654">Proteoglycan</keyword>
<dbReference type="PRINTS" id="PR00176">
    <property type="entry name" value="NANEUSMPORT"/>
</dbReference>
<evidence type="ECO:0000256" key="4">
    <source>
        <dbReference type="ARBA" id="ARBA00005818"/>
    </source>
</evidence>
<dbReference type="InterPro" id="IPR000372">
    <property type="entry name" value="LRRNT"/>
</dbReference>
<dbReference type="GO" id="GO:0005516">
    <property type="term" value="F:calmodulin binding"/>
    <property type="evidence" value="ECO:0007669"/>
    <property type="project" value="UniProtKB-KW"/>
</dbReference>
<dbReference type="InterPro" id="IPR001611">
    <property type="entry name" value="Leu-rich_rpt"/>
</dbReference>
<organism evidence="27 28">
    <name type="scientific">Labeo rohita</name>
    <name type="common">Indian major carp</name>
    <name type="synonym">Cyprinus rohita</name>
    <dbReference type="NCBI Taxonomy" id="84645"/>
    <lineage>
        <taxon>Eukaryota</taxon>
        <taxon>Metazoa</taxon>
        <taxon>Chordata</taxon>
        <taxon>Craniata</taxon>
        <taxon>Vertebrata</taxon>
        <taxon>Euteleostomi</taxon>
        <taxon>Actinopterygii</taxon>
        <taxon>Neopterygii</taxon>
        <taxon>Teleostei</taxon>
        <taxon>Ostariophysi</taxon>
        <taxon>Cypriniformes</taxon>
        <taxon>Cyprinidae</taxon>
        <taxon>Labeoninae</taxon>
        <taxon>Labeonini</taxon>
        <taxon>Labeo</taxon>
    </lineage>
</organism>
<evidence type="ECO:0000256" key="21">
    <source>
        <dbReference type="PIRSR" id="PIRSR600175-1"/>
    </source>
</evidence>
<evidence type="ECO:0000256" key="16">
    <source>
        <dbReference type="ARBA" id="ARBA00023136"/>
    </source>
</evidence>
<keyword evidence="18" id="KW-0325">Glycoprotein</keyword>
<dbReference type="GO" id="GO:0005634">
    <property type="term" value="C:nucleus"/>
    <property type="evidence" value="ECO:0007669"/>
    <property type="project" value="UniProtKB-SubCell"/>
</dbReference>
<keyword evidence="12" id="KW-0732">Signal</keyword>
<keyword evidence="29" id="KW-1267">Proteomics identification</keyword>
<keyword evidence="22" id="KW-0769">Symport</keyword>
<dbReference type="PRINTS" id="PR00935">
    <property type="entry name" value="BAND41"/>
</dbReference>
<dbReference type="InterPro" id="IPR000299">
    <property type="entry name" value="FERM_domain"/>
</dbReference>
<keyword evidence="13" id="KW-0677">Repeat</keyword>
<feature type="transmembrane region" description="Helical" evidence="25">
    <location>
        <begin position="1955"/>
        <end position="1972"/>
    </location>
</feature>
<gene>
    <name evidence="27" type="ORF">ROHU_030222</name>
</gene>
<dbReference type="Pfam" id="PF13855">
    <property type="entry name" value="LRR_8"/>
    <property type="match status" value="2"/>
</dbReference>
<evidence type="ECO:0000256" key="12">
    <source>
        <dbReference type="ARBA" id="ARBA00022729"/>
    </source>
</evidence>
<dbReference type="Pfam" id="PF09380">
    <property type="entry name" value="FERM_C"/>
    <property type="match status" value="1"/>
</dbReference>
<dbReference type="InterPro" id="IPR029071">
    <property type="entry name" value="Ubiquitin-like_domsf"/>
</dbReference>
<comment type="similarity">
    <text evidence="22">Belongs to the sodium:neurotransmitter symporter (SNF) (TC 2.A.22) family.</text>
</comment>
<dbReference type="EMBL" id="QBIY01013151">
    <property type="protein sequence ID" value="RXN11122.1"/>
    <property type="molecule type" value="Genomic_DNA"/>
</dbReference>
<evidence type="ECO:0000256" key="19">
    <source>
        <dbReference type="ARBA" id="ARBA00023203"/>
    </source>
</evidence>
<dbReference type="InterPro" id="IPR019748">
    <property type="entry name" value="FERM_central"/>
</dbReference>
<keyword evidence="19" id="KW-0009">Actin-binding</keyword>
<dbReference type="SMART" id="SM00369">
    <property type="entry name" value="LRR_TYP"/>
    <property type="match status" value="10"/>
</dbReference>
<feature type="coiled-coil region" evidence="23">
    <location>
        <begin position="841"/>
        <end position="873"/>
    </location>
</feature>
<accession>A0A498LTW5</accession>
<dbReference type="PANTHER" id="PTHR23280">
    <property type="entry name" value="4.1 G PROTEIN"/>
    <property type="match status" value="1"/>
</dbReference>
<evidence type="ECO:0000256" key="23">
    <source>
        <dbReference type="SAM" id="Coils"/>
    </source>
</evidence>
<keyword evidence="10" id="KW-0433">Leucine-rich repeat</keyword>
<evidence type="ECO:0000313" key="27">
    <source>
        <dbReference type="EMBL" id="RXN11122.1"/>
    </source>
</evidence>
<dbReference type="SMART" id="SM01196">
    <property type="entry name" value="FERM_C"/>
    <property type="match status" value="1"/>
</dbReference>
<evidence type="ECO:0000256" key="24">
    <source>
        <dbReference type="SAM" id="MobiDB-lite"/>
    </source>
</evidence>
<evidence type="ECO:0000256" key="15">
    <source>
        <dbReference type="ARBA" id="ARBA00022989"/>
    </source>
</evidence>
<dbReference type="FunFam" id="3.10.20.90:FF:000002">
    <property type="entry name" value="Erythrocyte protein band 4.1-like 3"/>
    <property type="match status" value="1"/>
</dbReference>
<feature type="region of interest" description="Disordered" evidence="24">
    <location>
        <begin position="610"/>
        <end position="656"/>
    </location>
</feature>
<protein>
    <recommendedName>
        <fullName evidence="22">Transporter</fullName>
    </recommendedName>
</protein>
<dbReference type="InterPro" id="IPR011993">
    <property type="entry name" value="PH-like_dom_sf"/>
</dbReference>
<dbReference type="GO" id="GO:0030866">
    <property type="term" value="P:cortical actin cytoskeleton organization"/>
    <property type="evidence" value="ECO:0007669"/>
    <property type="project" value="InterPro"/>
</dbReference>
<dbReference type="CDD" id="cd13184">
    <property type="entry name" value="FERM_C_4_1_family"/>
    <property type="match status" value="1"/>
</dbReference>
<dbReference type="InterPro" id="IPR007477">
    <property type="entry name" value="SAB_dom"/>
</dbReference>
<evidence type="ECO:0007829" key="29">
    <source>
        <dbReference type="PeptideAtlas" id="A0A498LTW5"/>
    </source>
</evidence>
<dbReference type="Gene3D" id="2.30.29.30">
    <property type="entry name" value="Pleckstrin-homology domain (PH domain)/Phosphotyrosine-binding domain (PTB)"/>
    <property type="match status" value="1"/>
</dbReference>
<feature type="binding site" evidence="21">
    <location>
        <position position="1814"/>
    </location>
    <ligand>
        <name>Na(+)</name>
        <dbReference type="ChEBI" id="CHEBI:29101"/>
        <label>1</label>
    </ligand>
</feature>
<feature type="region of interest" description="Disordered" evidence="24">
    <location>
        <begin position="1"/>
        <end position="78"/>
    </location>
</feature>
<feature type="compositionally biased region" description="Basic and acidic residues" evidence="24">
    <location>
        <begin position="1780"/>
        <end position="1798"/>
    </location>
</feature>
<keyword evidence="23" id="KW-0175">Coiled coil</keyword>
<dbReference type="GO" id="GO:0015293">
    <property type="term" value="F:symporter activity"/>
    <property type="evidence" value="ECO:0007669"/>
    <property type="project" value="UniProtKB-KW"/>
</dbReference>
<dbReference type="SMART" id="SM00295">
    <property type="entry name" value="B41"/>
    <property type="match status" value="1"/>
</dbReference>
<dbReference type="FunFam" id="2.30.29.30:FF:000001">
    <property type="entry name" value="Erythrocyte membrane protein band 4.1"/>
    <property type="match status" value="1"/>
</dbReference>
<keyword evidence="17" id="KW-1015">Disulfide bond</keyword>
<dbReference type="GO" id="GO:0005886">
    <property type="term" value="C:plasma membrane"/>
    <property type="evidence" value="ECO:0007669"/>
    <property type="project" value="TreeGrafter"/>
</dbReference>
<dbReference type="GO" id="GO:0005198">
    <property type="term" value="F:structural molecule activity"/>
    <property type="evidence" value="ECO:0007669"/>
    <property type="project" value="InterPro"/>
</dbReference>
<dbReference type="InterPro" id="IPR037272">
    <property type="entry name" value="SNS_sf"/>
</dbReference>
<dbReference type="PROSITE" id="PS50267">
    <property type="entry name" value="NA_NEUROTRAN_SYMP_3"/>
    <property type="match status" value="1"/>
</dbReference>
<dbReference type="PROSITE" id="PS50057">
    <property type="entry name" value="FERM_3"/>
    <property type="match status" value="1"/>
</dbReference>
<evidence type="ECO:0000259" key="26">
    <source>
        <dbReference type="PROSITE" id="PS50057"/>
    </source>
</evidence>
<feature type="compositionally biased region" description="Basic and acidic residues" evidence="24">
    <location>
        <begin position="630"/>
        <end position="640"/>
    </location>
</feature>
<dbReference type="Gene3D" id="3.80.10.10">
    <property type="entry name" value="Ribonuclease Inhibitor"/>
    <property type="match status" value="3"/>
</dbReference>
<dbReference type="SUPFAM" id="SSF50729">
    <property type="entry name" value="PH domain-like"/>
    <property type="match status" value="1"/>
</dbReference>
<dbReference type="Gene3D" id="1.20.80.10">
    <property type="match status" value="1"/>
</dbReference>
<feature type="region of interest" description="Disordered" evidence="24">
    <location>
        <begin position="434"/>
        <end position="478"/>
    </location>
</feature>
<keyword evidence="7" id="KW-0964">Secreted</keyword>
<evidence type="ECO:0000256" key="3">
    <source>
        <dbReference type="ARBA" id="ARBA00004498"/>
    </source>
</evidence>
<feature type="transmembrane region" description="Helical" evidence="25">
    <location>
        <begin position="1926"/>
        <end position="1946"/>
    </location>
</feature>
<keyword evidence="21" id="KW-0915">Sodium</keyword>
<keyword evidence="9" id="KW-0597">Phosphoprotein</keyword>
<dbReference type="InterPro" id="IPR018980">
    <property type="entry name" value="FERM_PH-like_C"/>
</dbReference>
<feature type="binding site" evidence="21">
    <location>
        <position position="1815"/>
    </location>
    <ligand>
        <name>Na(+)</name>
        <dbReference type="ChEBI" id="CHEBI:29101"/>
        <label>1</label>
    </ligand>
</feature>
<evidence type="ECO:0000256" key="22">
    <source>
        <dbReference type="RuleBase" id="RU003732"/>
    </source>
</evidence>
<dbReference type="Pfam" id="PF04382">
    <property type="entry name" value="SAB"/>
    <property type="match status" value="1"/>
</dbReference>
<dbReference type="InterPro" id="IPR008379">
    <property type="entry name" value="Band_4.1_C"/>
</dbReference>
<dbReference type="GO" id="GO:0005938">
    <property type="term" value="C:cell cortex"/>
    <property type="evidence" value="ECO:0007669"/>
    <property type="project" value="UniProtKB-SubCell"/>
</dbReference>
<dbReference type="SUPFAM" id="SSF47031">
    <property type="entry name" value="Second domain of FERM"/>
    <property type="match status" value="1"/>
</dbReference>
<comment type="similarity">
    <text evidence="4">Belongs to the small leucine-rich proteoglycan (SLRP) family. SLRP class II subfamily.</text>
</comment>
<feature type="transmembrane region" description="Helical" evidence="25">
    <location>
        <begin position="1835"/>
        <end position="1853"/>
    </location>
</feature>
<reference evidence="27 28" key="1">
    <citation type="submission" date="2018-03" db="EMBL/GenBank/DDBJ databases">
        <title>Draft genome sequence of Rohu Carp (Labeo rohita).</title>
        <authorList>
            <person name="Das P."/>
            <person name="Kushwaha B."/>
            <person name="Joshi C.G."/>
            <person name="Kumar D."/>
            <person name="Nagpure N.S."/>
            <person name="Sahoo L."/>
            <person name="Das S.P."/>
            <person name="Bit A."/>
            <person name="Patnaik S."/>
            <person name="Meher P.K."/>
            <person name="Jayasankar P."/>
            <person name="Koringa P.G."/>
            <person name="Patel N.V."/>
            <person name="Hinsu A.T."/>
            <person name="Kumar R."/>
            <person name="Pandey M."/>
            <person name="Agarwal S."/>
            <person name="Srivastava S."/>
            <person name="Singh M."/>
            <person name="Iquebal M.A."/>
            <person name="Jaiswal S."/>
            <person name="Angadi U.B."/>
            <person name="Kumar N."/>
            <person name="Raza M."/>
            <person name="Shah T.M."/>
            <person name="Rai A."/>
            <person name="Jena J.K."/>
        </authorList>
    </citation>
    <scope>NUCLEOTIDE SEQUENCE [LARGE SCALE GENOMIC DNA]</scope>
    <source>
        <strain evidence="27">DASCIFA01</strain>
        <tissue evidence="27">Testis</tissue>
    </source>
</reference>
<evidence type="ECO:0000256" key="18">
    <source>
        <dbReference type="ARBA" id="ARBA00023180"/>
    </source>
</evidence>
<dbReference type="InterPro" id="IPR018979">
    <property type="entry name" value="FERM_N"/>
</dbReference>
<dbReference type="SUPFAM" id="SSF52058">
    <property type="entry name" value="L domain-like"/>
    <property type="match status" value="1"/>
</dbReference>
<feature type="compositionally biased region" description="Basic and acidic residues" evidence="24">
    <location>
        <begin position="1194"/>
        <end position="1213"/>
    </location>
</feature>
<keyword evidence="20" id="KW-0206">Cytoskeleton</keyword>
<evidence type="ECO:0000256" key="13">
    <source>
        <dbReference type="ARBA" id="ARBA00022737"/>
    </source>
</evidence>
<dbReference type="STRING" id="84645.A0A498LTW5"/>
<dbReference type="GO" id="GO:0005856">
    <property type="term" value="C:cytoskeleton"/>
    <property type="evidence" value="ECO:0007669"/>
    <property type="project" value="UniProtKB-SubCell"/>
</dbReference>
<comment type="subcellular location">
    <subcellularLocation>
        <location evidence="2">Cytoplasm</location>
        <location evidence="2">Cytoskeleton</location>
    </subcellularLocation>
    <subcellularLocation>
        <location evidence="1">Membrane</location>
        <topology evidence="1">Multi-pass membrane protein</topology>
    </subcellularLocation>
    <subcellularLocation>
        <location evidence="3">Secreted</location>
        <location evidence="3">Extracellular space</location>
        <location evidence="3">Extracellular matrix</location>
    </subcellularLocation>
</comment>
<dbReference type="InterPro" id="IPR003591">
    <property type="entry name" value="Leu-rich_rpt_typical-subtyp"/>
</dbReference>
<dbReference type="Pfam" id="PF08736">
    <property type="entry name" value="FA"/>
    <property type="match status" value="1"/>
</dbReference>
<dbReference type="Pfam" id="PF00373">
    <property type="entry name" value="FERM_M"/>
    <property type="match status" value="1"/>
</dbReference>
<evidence type="ECO:0000256" key="11">
    <source>
        <dbReference type="ARBA" id="ARBA00022692"/>
    </source>
</evidence>
<dbReference type="Gene3D" id="3.10.20.90">
    <property type="entry name" value="Phosphatidylinositol 3-kinase Catalytic Subunit, Chain A, domain 1"/>
    <property type="match status" value="1"/>
</dbReference>
<dbReference type="PROSITE" id="PS00660">
    <property type="entry name" value="FERM_1"/>
    <property type="match status" value="1"/>
</dbReference>
<dbReference type="InterPro" id="IPR032675">
    <property type="entry name" value="LRR_dom_sf"/>
</dbReference>
<evidence type="ECO:0000256" key="20">
    <source>
        <dbReference type="ARBA" id="ARBA00023212"/>
    </source>
</evidence>
<feature type="compositionally biased region" description="Basic and acidic residues" evidence="24">
    <location>
        <begin position="1061"/>
        <end position="1075"/>
    </location>
</feature>
<feature type="domain" description="FERM" evidence="26">
    <location>
        <begin position="82"/>
        <end position="363"/>
    </location>
</feature>
<dbReference type="FunFam" id="3.80.10.10:FF:000073">
    <property type="entry name" value="Lumican"/>
    <property type="match status" value="1"/>
</dbReference>
<keyword evidence="15 25" id="KW-1133">Transmembrane helix</keyword>
<dbReference type="SUPFAM" id="SSF161070">
    <property type="entry name" value="SNF-like"/>
    <property type="match status" value="1"/>
</dbReference>
<feature type="binding site" evidence="21">
    <location>
        <position position="1812"/>
    </location>
    <ligand>
        <name>Na(+)</name>
        <dbReference type="ChEBI" id="CHEBI:29101"/>
        <label>1</label>
    </ligand>
</feature>
<dbReference type="GO" id="GO:0046872">
    <property type="term" value="F:metal ion binding"/>
    <property type="evidence" value="ECO:0007669"/>
    <property type="project" value="UniProtKB-KW"/>
</dbReference>
<dbReference type="Pfam" id="PF00209">
    <property type="entry name" value="SNF"/>
    <property type="match status" value="1"/>
</dbReference>
<dbReference type="SMART" id="SM00013">
    <property type="entry name" value="LRRNT"/>
    <property type="match status" value="1"/>
</dbReference>
<dbReference type="PROSITE" id="PS00610">
    <property type="entry name" value="NA_NEUROTRAN_SYMP_1"/>
    <property type="match status" value="1"/>
</dbReference>
<dbReference type="SMART" id="SM00365">
    <property type="entry name" value="LRR_SD22"/>
    <property type="match status" value="4"/>
</dbReference>
<evidence type="ECO:0000256" key="2">
    <source>
        <dbReference type="ARBA" id="ARBA00004245"/>
    </source>
</evidence>
<feature type="binding site" evidence="21">
    <location>
        <position position="1819"/>
    </location>
    <ligand>
        <name>Na(+)</name>
        <dbReference type="ChEBI" id="CHEBI:29101"/>
        <label>1</label>
    </ligand>
</feature>
<keyword evidence="21" id="KW-0479">Metal-binding</keyword>
<dbReference type="InterPro" id="IPR000175">
    <property type="entry name" value="Na/ntran_symport"/>
</dbReference>
<evidence type="ECO:0000256" key="8">
    <source>
        <dbReference type="ARBA" id="ARBA00022530"/>
    </source>
</evidence>